<dbReference type="InterPro" id="IPR010697">
    <property type="entry name" value="YspA"/>
</dbReference>
<accession>A0A5R8P923</accession>
<evidence type="ECO:0000313" key="2">
    <source>
        <dbReference type="Proteomes" id="UP000308349"/>
    </source>
</evidence>
<comment type="caution">
    <text evidence="1">The sequence shown here is derived from an EMBL/GenBank/DDBJ whole genome shotgun (WGS) entry which is preliminary data.</text>
</comment>
<organism evidence="1 2">
    <name type="scientific">Nocardia cyriacigeorgica</name>
    <dbReference type="NCBI Taxonomy" id="135487"/>
    <lineage>
        <taxon>Bacteria</taxon>
        <taxon>Bacillati</taxon>
        <taxon>Actinomycetota</taxon>
        <taxon>Actinomycetes</taxon>
        <taxon>Mycobacteriales</taxon>
        <taxon>Nocardiaceae</taxon>
        <taxon>Nocardia</taxon>
    </lineage>
</organism>
<dbReference type="AlphaFoldDB" id="A0A5R8P923"/>
<name>A0A5R8P923_9NOCA</name>
<dbReference type="PANTHER" id="PTHR38440">
    <property type="entry name" value="UPF0398 PROTEIN YPSA"/>
    <property type="match status" value="1"/>
</dbReference>
<evidence type="ECO:0008006" key="3">
    <source>
        <dbReference type="Google" id="ProtNLM"/>
    </source>
</evidence>
<dbReference type="Proteomes" id="UP000308349">
    <property type="component" value="Unassembled WGS sequence"/>
</dbReference>
<proteinExistence type="predicted"/>
<protein>
    <recommendedName>
        <fullName evidence="3">DUF1273 domain-containing protein</fullName>
    </recommendedName>
</protein>
<dbReference type="EMBL" id="VBUU01000026">
    <property type="protein sequence ID" value="TLG03252.1"/>
    <property type="molecule type" value="Genomic_DNA"/>
</dbReference>
<dbReference type="OrthoDB" id="3231229at2"/>
<gene>
    <name evidence="1" type="ORF">FEK35_21665</name>
</gene>
<sequence>MTKIAITGHRGLPPDVTALVDAALQAEVGKRDDGGLTGISCLADGPDSLFARAVLERGGELVVVVPAREYRDNLPTEHHAVYDELRSAATKVIELDRDSSDPEAHQAGSERMLDEAEELLAVWDGKPARGYGGTADVVAAARERGIPVTVIWPDGATRD</sequence>
<dbReference type="PANTHER" id="PTHR38440:SF1">
    <property type="entry name" value="UPF0398 PROTEIN SPR0331"/>
    <property type="match status" value="1"/>
</dbReference>
<dbReference type="RefSeq" id="WP_138457733.1">
    <property type="nucleotide sequence ID" value="NZ_VBUU01000026.1"/>
</dbReference>
<dbReference type="Gene3D" id="3.40.50.450">
    <property type="match status" value="1"/>
</dbReference>
<dbReference type="SUPFAM" id="SSF102405">
    <property type="entry name" value="MCP/YpsA-like"/>
    <property type="match status" value="1"/>
</dbReference>
<reference evidence="1 2" key="1">
    <citation type="submission" date="2019-05" db="EMBL/GenBank/DDBJ databases">
        <title>Genomes sequences of two Nocardia cyriacigeorgica environmental isolates, type strains Nocardia asteroides ATCC 19247 and Nocardia cyriacigeorgica DSM 44484.</title>
        <authorList>
            <person name="Vautrin F."/>
            <person name="Bergeron E."/>
            <person name="Dubost A."/>
            <person name="Abrouk D."/>
            <person name="Rodriguez Nava V."/>
            <person name="Pujic P."/>
        </authorList>
    </citation>
    <scope>NUCLEOTIDE SEQUENCE [LARGE SCALE GENOMIC DNA]</scope>
    <source>
        <strain evidence="1 2">EML 1456</strain>
    </source>
</reference>
<evidence type="ECO:0000313" key="1">
    <source>
        <dbReference type="EMBL" id="TLG03252.1"/>
    </source>
</evidence>